<reference evidence="1 2" key="1">
    <citation type="journal article" date="2021" name="BMC Biol.">
        <title>Horizontally acquired antibacterial genes associated with adaptive radiation of ladybird beetles.</title>
        <authorList>
            <person name="Li H.S."/>
            <person name="Tang X.F."/>
            <person name="Huang Y.H."/>
            <person name="Xu Z.Y."/>
            <person name="Chen M.L."/>
            <person name="Du X.Y."/>
            <person name="Qiu B.Y."/>
            <person name="Chen P.T."/>
            <person name="Zhang W."/>
            <person name="Slipinski A."/>
            <person name="Escalona H.E."/>
            <person name="Waterhouse R.M."/>
            <person name="Zwick A."/>
            <person name="Pang H."/>
        </authorList>
    </citation>
    <scope>NUCLEOTIDE SEQUENCE [LARGE SCALE GENOMIC DNA]</scope>
    <source>
        <strain evidence="1">SYSU2018</strain>
    </source>
</reference>
<dbReference type="Proteomes" id="UP001516400">
    <property type="component" value="Unassembled WGS sequence"/>
</dbReference>
<protein>
    <submittedName>
        <fullName evidence="1">Uncharacterized protein</fullName>
    </submittedName>
</protein>
<dbReference type="EMBL" id="JABFTP020000165">
    <property type="protein sequence ID" value="KAL3284991.1"/>
    <property type="molecule type" value="Genomic_DNA"/>
</dbReference>
<comment type="caution">
    <text evidence="1">The sequence shown here is derived from an EMBL/GenBank/DDBJ whole genome shotgun (WGS) entry which is preliminary data.</text>
</comment>
<evidence type="ECO:0000313" key="1">
    <source>
        <dbReference type="EMBL" id="KAL3284991.1"/>
    </source>
</evidence>
<proteinExistence type="predicted"/>
<sequence length="124" mass="14320">MQTWISFMENLDAMLAQLPDSTGKDTRMPNDSLITGCSYMCISHTQRGHKSGGRPQADYEYMVLDEVENDAGTSVRAIEMNTGIPKSIAQHILKRHQYYQYHVQCVQTLLPQDYLSTMEFRRRK</sequence>
<dbReference type="AlphaFoldDB" id="A0ABD2P275"/>
<gene>
    <name evidence="1" type="ORF">HHI36_019120</name>
</gene>
<organism evidence="1 2">
    <name type="scientific">Cryptolaemus montrouzieri</name>
    <dbReference type="NCBI Taxonomy" id="559131"/>
    <lineage>
        <taxon>Eukaryota</taxon>
        <taxon>Metazoa</taxon>
        <taxon>Ecdysozoa</taxon>
        <taxon>Arthropoda</taxon>
        <taxon>Hexapoda</taxon>
        <taxon>Insecta</taxon>
        <taxon>Pterygota</taxon>
        <taxon>Neoptera</taxon>
        <taxon>Endopterygota</taxon>
        <taxon>Coleoptera</taxon>
        <taxon>Polyphaga</taxon>
        <taxon>Cucujiformia</taxon>
        <taxon>Coccinelloidea</taxon>
        <taxon>Coccinellidae</taxon>
        <taxon>Scymninae</taxon>
        <taxon>Scymnini</taxon>
        <taxon>Cryptolaemus</taxon>
    </lineage>
</organism>
<evidence type="ECO:0000313" key="2">
    <source>
        <dbReference type="Proteomes" id="UP001516400"/>
    </source>
</evidence>
<keyword evidence="2" id="KW-1185">Reference proteome</keyword>
<accession>A0ABD2P275</accession>
<name>A0ABD2P275_9CUCU</name>